<dbReference type="Pfam" id="PF00496">
    <property type="entry name" value="SBP_bac_5"/>
    <property type="match status" value="1"/>
</dbReference>
<sequence length="546" mass="57988">MNKAKAAVATLGALVLGAGVVACSSEENAEQAMPKEFGYILPEEIVTTNAGTALGVATDAVKLSARLYPGAFIAGPDQQLLPNPDLVTATRSPQDTKQVDYVINDKATYSDGKPVVCDDFLLTQTASAHTDLFGADMPLFSQVQSIDCTAGSKTFSVHFNNGFGDRYRELFSAGTVLPSHTVGEKAEIPDVVAAIRSGNTTQLAALGEAWQKTFTTAETDPSTVPTSGPYRISARGEEGDLVFDTNPEWKGVKPAQSPIHVWPNTVDIKKLVENNQVAVADLDLDEKPTELGLTEPDYVTTTLDSSRVDTLRVAPAGPLSTPAQRHAFNGCVDRNAIAEALKKFSGANVHPTGLRVVQPTHPLASQLQDINDTNSKVDIEGFKGLLQGATVRIGYLEATARYKIIVDSIAESCRAAGVTVEGVPVTPENFGTLGVDYDMMLDTRSSFGRNSTTNANVGSQLKDIRAAEAQLATEAITIPLVTEPRTIAVEEHVHNVIDNAGDGGVSWNMDRWDEQAATIHEDQPSQQPSDSPTQPSSPPPGAGNPA</sequence>
<evidence type="ECO:0000313" key="3">
    <source>
        <dbReference type="EMBL" id="RIX35714.1"/>
    </source>
</evidence>
<dbReference type="Gene3D" id="3.10.105.10">
    <property type="entry name" value="Dipeptide-binding Protein, Domain 3"/>
    <property type="match status" value="1"/>
</dbReference>
<dbReference type="PROSITE" id="PS51257">
    <property type="entry name" value="PROKAR_LIPOPROTEIN"/>
    <property type="match status" value="1"/>
</dbReference>
<dbReference type="InterPro" id="IPR039424">
    <property type="entry name" value="SBP_5"/>
</dbReference>
<dbReference type="PANTHER" id="PTHR30290:SF65">
    <property type="entry name" value="MONOACYL PHOSPHATIDYLINOSITOL TETRAMANNOSIDE-BINDING PROTEIN LPQW-RELATED"/>
    <property type="match status" value="1"/>
</dbReference>
<comment type="caution">
    <text evidence="3">The sequence shown here is derived from an EMBL/GenBank/DDBJ whole genome shotgun (WGS) entry which is preliminary data.</text>
</comment>
<feature type="region of interest" description="Disordered" evidence="1">
    <location>
        <begin position="513"/>
        <end position="546"/>
    </location>
</feature>
<feature type="domain" description="Solute-binding protein family 5" evidence="2">
    <location>
        <begin position="83"/>
        <end position="441"/>
    </location>
</feature>
<evidence type="ECO:0000313" key="4">
    <source>
        <dbReference type="Proteomes" id="UP000285278"/>
    </source>
</evidence>
<name>A0A418Q878_9CORY</name>
<dbReference type="AlphaFoldDB" id="A0A418Q878"/>
<evidence type="ECO:0000259" key="2">
    <source>
        <dbReference type="Pfam" id="PF00496"/>
    </source>
</evidence>
<dbReference type="Gene3D" id="3.40.190.10">
    <property type="entry name" value="Periplasmic binding protein-like II"/>
    <property type="match status" value="1"/>
</dbReference>
<dbReference type="GO" id="GO:0015833">
    <property type="term" value="P:peptide transport"/>
    <property type="evidence" value="ECO:0007669"/>
    <property type="project" value="TreeGrafter"/>
</dbReference>
<dbReference type="EMBL" id="QXJK01000003">
    <property type="protein sequence ID" value="RIX35714.1"/>
    <property type="molecule type" value="Genomic_DNA"/>
</dbReference>
<dbReference type="InterPro" id="IPR000914">
    <property type="entry name" value="SBP_5_dom"/>
</dbReference>
<reference evidence="3 4" key="1">
    <citation type="submission" date="2018-09" db="EMBL/GenBank/DDBJ databases">
        <title>Optimization and identification of Corynebacterium falsenii FN1-14 from fish paste.</title>
        <authorList>
            <person name="Daroonpunt R."/>
            <person name="Tanasupawat S."/>
        </authorList>
    </citation>
    <scope>NUCLEOTIDE SEQUENCE [LARGE SCALE GENOMIC DNA]</scope>
    <source>
        <strain evidence="3 4">FN1-14</strain>
    </source>
</reference>
<dbReference type="Proteomes" id="UP000285278">
    <property type="component" value="Unassembled WGS sequence"/>
</dbReference>
<gene>
    <name evidence="3" type="ORF">D3M95_04215</name>
</gene>
<feature type="compositionally biased region" description="Low complexity" evidence="1">
    <location>
        <begin position="524"/>
        <end position="534"/>
    </location>
</feature>
<accession>A0A418Q878</accession>
<dbReference type="RefSeq" id="WP_147362840.1">
    <property type="nucleotide sequence ID" value="NZ_QXJK01000003.1"/>
</dbReference>
<keyword evidence="4" id="KW-1185">Reference proteome</keyword>
<protein>
    <submittedName>
        <fullName evidence="3">Peptide ABC transporter</fullName>
    </submittedName>
</protein>
<proteinExistence type="predicted"/>
<dbReference type="SUPFAM" id="SSF53850">
    <property type="entry name" value="Periplasmic binding protein-like II"/>
    <property type="match status" value="1"/>
</dbReference>
<feature type="compositionally biased region" description="Pro residues" evidence="1">
    <location>
        <begin position="535"/>
        <end position="546"/>
    </location>
</feature>
<evidence type="ECO:0000256" key="1">
    <source>
        <dbReference type="SAM" id="MobiDB-lite"/>
    </source>
</evidence>
<dbReference type="PANTHER" id="PTHR30290">
    <property type="entry name" value="PERIPLASMIC BINDING COMPONENT OF ABC TRANSPORTER"/>
    <property type="match status" value="1"/>
</dbReference>
<dbReference type="OrthoDB" id="7888869at2"/>
<dbReference type="GO" id="GO:1904680">
    <property type="term" value="F:peptide transmembrane transporter activity"/>
    <property type="evidence" value="ECO:0007669"/>
    <property type="project" value="TreeGrafter"/>
</dbReference>
<organism evidence="3 4">
    <name type="scientific">Corynebacterium falsenii</name>
    <dbReference type="NCBI Taxonomy" id="108486"/>
    <lineage>
        <taxon>Bacteria</taxon>
        <taxon>Bacillati</taxon>
        <taxon>Actinomycetota</taxon>
        <taxon>Actinomycetes</taxon>
        <taxon>Mycobacteriales</taxon>
        <taxon>Corynebacteriaceae</taxon>
        <taxon>Corynebacterium</taxon>
    </lineage>
</organism>
<feature type="compositionally biased region" description="Basic and acidic residues" evidence="1">
    <location>
        <begin position="513"/>
        <end position="523"/>
    </location>
</feature>
<dbReference type="STRING" id="1451189.CFAL_05865"/>